<protein>
    <recommendedName>
        <fullName evidence="3">Xylanolytic transcriptional activator regulatory domain-containing protein</fullName>
    </recommendedName>
</protein>
<dbReference type="OrthoDB" id="424974at2759"/>
<comment type="subcellular location">
    <subcellularLocation>
        <location evidence="1">Nucleus</location>
    </subcellularLocation>
</comment>
<proteinExistence type="predicted"/>
<dbReference type="AlphaFoldDB" id="A0A0D1Z7P6"/>
<dbReference type="CDD" id="cd12148">
    <property type="entry name" value="fungal_TF_MHR"/>
    <property type="match status" value="1"/>
</dbReference>
<dbReference type="GO" id="GO:0008270">
    <property type="term" value="F:zinc ion binding"/>
    <property type="evidence" value="ECO:0007669"/>
    <property type="project" value="InterPro"/>
</dbReference>
<feature type="domain" description="Xylanolytic transcriptional activator regulatory" evidence="3">
    <location>
        <begin position="116"/>
        <end position="189"/>
    </location>
</feature>
<keyword evidence="2" id="KW-0539">Nucleus</keyword>
<dbReference type="PANTHER" id="PTHR31001">
    <property type="entry name" value="UNCHARACTERIZED TRANSCRIPTIONAL REGULATORY PROTEIN"/>
    <property type="match status" value="1"/>
</dbReference>
<dbReference type="VEuPathDB" id="FungiDB:PV07_11842"/>
<dbReference type="Pfam" id="PF04082">
    <property type="entry name" value="Fungal_trans"/>
    <property type="match status" value="1"/>
</dbReference>
<dbReference type="GO" id="GO:0005634">
    <property type="term" value="C:nucleus"/>
    <property type="evidence" value="ECO:0007669"/>
    <property type="project" value="UniProtKB-SubCell"/>
</dbReference>
<keyword evidence="5" id="KW-1185">Reference proteome</keyword>
<evidence type="ECO:0000256" key="2">
    <source>
        <dbReference type="ARBA" id="ARBA00023242"/>
    </source>
</evidence>
<dbReference type="GeneID" id="27351036"/>
<evidence type="ECO:0000313" key="5">
    <source>
        <dbReference type="Proteomes" id="UP000054466"/>
    </source>
</evidence>
<accession>A0A0D1Z7P6</accession>
<dbReference type="HOGENOM" id="CLU_007340_3_0_1"/>
<sequence length="509" mass="57653">MYLVGCFHRHIAWNGSPILEDDLLTILRWLYTLSGIAPAKPSMAFQRLGLVYIVLALGSMLNMEVTGDDLACKEFYELSQECLVSGKFLIHNSLTTVQTLSLMAKFTAYADMRDVAWQIRGMATRIMLAMGLHRDGESWNLSSKDLNDRRRTFWETYSTDVLISGNWGRPSGLHPDLFDTQLPEDYNHGTGFEKQRCRLAMLAQEALQESLKIRSNYDKLREIWRKTLEVESATPFELRNRTALMFMVSKYPTLAEVEANTPPASTNLRLVFQSHDLIDVASTLVLSMFRPYFVHAVQEPDPSKSVYAEAYFTVIERSSMLIANLRSLHSTFPLISTRHWFFWTHAFAGAVTLATICIANPGSPLVDQVMNDLNSIISLYTSIRPDVSQMPIKRNLQWLLELRAKGLERIEAFRAGQVPENTSPASASEEMAEHLLLVGWRKKLVELGHRDADTVPDPVDPNVMSSTGLTFETPGYDFMPQLLGLTSEGPQFITPFDSTDMLDFEFNLQ</sequence>
<dbReference type="Proteomes" id="UP000054466">
    <property type="component" value="Unassembled WGS sequence"/>
</dbReference>
<dbReference type="InterPro" id="IPR050613">
    <property type="entry name" value="Sec_Metabolite_Reg"/>
</dbReference>
<dbReference type="InterPro" id="IPR007219">
    <property type="entry name" value="XnlR_reg_dom"/>
</dbReference>
<dbReference type="EMBL" id="KN847046">
    <property type="protein sequence ID" value="KIW23661.1"/>
    <property type="molecule type" value="Genomic_DNA"/>
</dbReference>
<dbReference type="GO" id="GO:0006351">
    <property type="term" value="P:DNA-templated transcription"/>
    <property type="evidence" value="ECO:0007669"/>
    <property type="project" value="InterPro"/>
</dbReference>
<dbReference type="SMART" id="SM00906">
    <property type="entry name" value="Fungal_trans"/>
    <property type="match status" value="1"/>
</dbReference>
<reference evidence="4 5" key="1">
    <citation type="submission" date="2015-01" db="EMBL/GenBank/DDBJ databases">
        <title>The Genome Sequence of Cladophialophora immunda CBS83496.</title>
        <authorList>
            <consortium name="The Broad Institute Genomics Platform"/>
            <person name="Cuomo C."/>
            <person name="de Hoog S."/>
            <person name="Gorbushina A."/>
            <person name="Stielow B."/>
            <person name="Teixiera M."/>
            <person name="Abouelleil A."/>
            <person name="Chapman S.B."/>
            <person name="Priest M."/>
            <person name="Young S.K."/>
            <person name="Wortman J."/>
            <person name="Nusbaum C."/>
            <person name="Birren B."/>
        </authorList>
    </citation>
    <scope>NUCLEOTIDE SEQUENCE [LARGE SCALE GENOMIC DNA]</scope>
    <source>
        <strain evidence="4 5">CBS 83496</strain>
    </source>
</reference>
<gene>
    <name evidence="4" type="ORF">PV07_11842</name>
</gene>
<name>A0A0D1Z7P6_9EURO</name>
<evidence type="ECO:0000256" key="1">
    <source>
        <dbReference type="ARBA" id="ARBA00004123"/>
    </source>
</evidence>
<organism evidence="4 5">
    <name type="scientific">Cladophialophora immunda</name>
    <dbReference type="NCBI Taxonomy" id="569365"/>
    <lineage>
        <taxon>Eukaryota</taxon>
        <taxon>Fungi</taxon>
        <taxon>Dikarya</taxon>
        <taxon>Ascomycota</taxon>
        <taxon>Pezizomycotina</taxon>
        <taxon>Eurotiomycetes</taxon>
        <taxon>Chaetothyriomycetidae</taxon>
        <taxon>Chaetothyriales</taxon>
        <taxon>Herpotrichiellaceae</taxon>
        <taxon>Cladophialophora</taxon>
    </lineage>
</organism>
<dbReference type="RefSeq" id="XP_016243877.1">
    <property type="nucleotide sequence ID" value="XM_016399315.1"/>
</dbReference>
<evidence type="ECO:0000259" key="3">
    <source>
        <dbReference type="SMART" id="SM00906"/>
    </source>
</evidence>
<evidence type="ECO:0000313" key="4">
    <source>
        <dbReference type="EMBL" id="KIW23661.1"/>
    </source>
</evidence>
<dbReference type="GO" id="GO:0003677">
    <property type="term" value="F:DNA binding"/>
    <property type="evidence" value="ECO:0007669"/>
    <property type="project" value="InterPro"/>
</dbReference>
<dbReference type="PANTHER" id="PTHR31001:SF56">
    <property type="entry name" value="ZN(2)-C6 FUNGAL-TYPE DOMAIN-CONTAINING PROTEIN"/>
    <property type="match status" value="1"/>
</dbReference>